<feature type="repeat" description="ANK" evidence="7">
    <location>
        <begin position="1067"/>
        <end position="1099"/>
    </location>
</feature>
<dbReference type="Gene3D" id="2.60.40.150">
    <property type="entry name" value="C2 domain"/>
    <property type="match status" value="1"/>
</dbReference>
<dbReference type="PROSITE" id="PS50297">
    <property type="entry name" value="ANK_REP_REGION"/>
    <property type="match status" value="10"/>
</dbReference>
<evidence type="ECO:0000256" key="4">
    <source>
        <dbReference type="ARBA" id="ARBA00022737"/>
    </source>
</evidence>
<dbReference type="Pfam" id="PF12796">
    <property type="entry name" value="Ank_2"/>
    <property type="match status" value="5"/>
</dbReference>
<proteinExistence type="predicted"/>
<dbReference type="PROSITE" id="PS50004">
    <property type="entry name" value="C2"/>
    <property type="match status" value="1"/>
</dbReference>
<dbReference type="Proteomes" id="UP000075882">
    <property type="component" value="Unassembled WGS sequence"/>
</dbReference>
<dbReference type="InterPro" id="IPR000008">
    <property type="entry name" value="C2_dom"/>
</dbReference>
<feature type="transmembrane region" description="Helical" evidence="8">
    <location>
        <begin position="1553"/>
        <end position="1572"/>
    </location>
</feature>
<dbReference type="InterPro" id="IPR036770">
    <property type="entry name" value="Ankyrin_rpt-contain_sf"/>
</dbReference>
<sequence>LVSMFMLYRVYHAIYTKRDQNQYPDVLLHVYASGHSSVIAIARFHMVHYLQSNASGVPGIRCGKRCSILLRSIHCNHSCPDHCGCIYAKLDYQLQIGSERREQEPPSDLMVVEDPSWGVTDVRQQLLNNHMTTTFVRCKIHVYQGRIFAGVDESEQCNVKLSILFEDYEMALTTLPCPLSSFWNETIDFQNVPFVRSTVAYSNNQQCTVIFILQDDKKLTERSKDQPHEILRTTELRILNMTMQWIPLFQRGIKVAEILVSSEIEEIPNLAQKSCELLLVHSLPPEIVPTLVPFIIRVRFIGLRQMHKRSYEKLKKARILITIGDGNIMSGVSKATYENSANFPEGYETCSVRLPANPNYWPLMTIKHFCLTKEKQMKLIGKSIVNASGLLNNSIAKRSPAENTTIIEIDQEENITSIPKRYELNTLYLWSNVRDMIDQQVKDFVEPKTSTIELNADAMNHTWWTKFYDNQLAKKYQRAILKVKFIFPTELENVSEFHGFKDWSGSYTLHKVKDEKKGGILKQEYGVVKSLIQIHSDIKTMDLNKQNEAVDKRIIPTTVELVVVVYVVQALNLTSRDIMSESDAYIKISYGHQCVRDRAYYIPNQASPVFGRRFELRGKLPRDQILHLSVYDRDFASKDDLIGSTSIDIEDRFRSKHLPCFGLPNYFTSKGCNKWRHQMKPSEMLLDLCERHRVEKPRIEGRKIIIGKAEFKAEVLTANECLTEQLCLLALNNFKHVVNGFSLTPEHVETRSLYHPKRGGIEQGKVQLWIELYEPSRPHPLPIDITPQLPKPYELRLIVWNTADVMLNERNIFGTEMSDIYVKCWLQEFTEAQYTDVHYRSLTGEGNFNWRMVFPFRYSPADGMAAEAGNLEEFIRLYEGDNNRLSVKDSKGRTAAHQAAARNRVNILTFIHGQGGNLNAQDMVGNTPLHTAVENDSLDALEFLLKIPVATNVLNEKKLAPVHLATEQNKVHALQVMGKYREVIDIQQGGEHGRTALHLAAIYDNEECARILISEFGACPRKPCNNGYYPIHEAAKNASSKTMEVFFQWGESKGCTREEMISFYDSEGNVPLHSAVHGGDIKAVELCLKSGAKISTQQHDLSTPVHLAAAQGAIEIVKLMFRMQPLEKRISLNCTDIQKMTPLHCAAMFDHPEIVEYLVKEGADINAMDKEKRSPLLLSSSRGGWRTVMALIRLGANISLKDANSRNVLHLVIMNGGCLDEFAKEVCRTQSEIYLLQLLNEKDDAGCSPLHYASREGHIRSLENLIRLGACINLKNNNNESPLHFAARYGRYNTVRQLLDSEKGTFIINESDGEGLTPLHIASQQGHTRVVQLLLNRGALLHRDHNGRNPLHLAAMSGYRQTIELLHSVHSHLLDQVDKDGNTALHLATMENKPNAVILLLSLGCKLLHNYMDMSAIDYAIYYKYPEAALAMATHEERSSEVMALKSDKHPCVTLALIASMPRVFEAVQDNCITKANCKKDSKSFYIRYSFSCLQCPALYAQMDARTGEAVQISKPIPLPALNAMVAHGRVELLAHPLSQKYLQMKWNSYGKYFHLANLLFYSVFLFFVTLFTSQLMRNATPIGHADGNIGIYVVMFLEILQTLIKVLIVFSILIIAFGLAFYILLSKVSEPQVNHLSFSSIPMSLVRTFSMMLGEMDFVGTYVQPYHVGDLPFPFPSFVILCLFMILMPILLMNLLIGLAVGDIESVRRNAQLKRLAMQVVLHTELERKLPQMWLEMVDKMELIEYPNEKKCKLGFLDSVLRGIDYVLENTEDYVAVELEKQKRKLRDIGTALDAQHQLLRLIVQKMEIKTEADDVDEGVSTSDLKASSGLLTGTRSSRWSSPRIRKKLGATLSFNKSIGK</sequence>
<keyword evidence="6 8" id="KW-0472">Membrane</keyword>
<organism evidence="10">
    <name type="scientific">Anopheles coluzzii</name>
    <name type="common">African malaria mosquito</name>
    <dbReference type="NCBI Taxonomy" id="1518534"/>
    <lineage>
        <taxon>Eukaryota</taxon>
        <taxon>Metazoa</taxon>
        <taxon>Ecdysozoa</taxon>
        <taxon>Arthropoda</taxon>
        <taxon>Hexapoda</taxon>
        <taxon>Insecta</taxon>
        <taxon>Pterygota</taxon>
        <taxon>Neoptera</taxon>
        <taxon>Endopterygota</taxon>
        <taxon>Diptera</taxon>
        <taxon>Nematocera</taxon>
        <taxon>Culicoidea</taxon>
        <taxon>Culicidae</taxon>
        <taxon>Anophelinae</taxon>
        <taxon>Anopheles</taxon>
    </lineage>
</organism>
<protein>
    <recommendedName>
        <fullName evidence="9">C2 domain-containing protein</fullName>
    </recommendedName>
</protein>
<dbReference type="PROSITE" id="PS50088">
    <property type="entry name" value="ANK_REPEAT"/>
    <property type="match status" value="11"/>
</dbReference>
<dbReference type="Gene3D" id="1.25.40.20">
    <property type="entry name" value="Ankyrin repeat-containing domain"/>
    <property type="match status" value="3"/>
</dbReference>
<feature type="transmembrane region" description="Helical" evidence="8">
    <location>
        <begin position="1676"/>
        <end position="1702"/>
    </location>
</feature>
<dbReference type="PANTHER" id="PTHR12546:SF60">
    <property type="entry name" value="MISFIRE, ISOFORM F"/>
    <property type="match status" value="1"/>
</dbReference>
<feature type="repeat" description="ANK" evidence="7">
    <location>
        <begin position="1314"/>
        <end position="1346"/>
    </location>
</feature>
<evidence type="ECO:0000259" key="9">
    <source>
        <dbReference type="PROSITE" id="PS50004"/>
    </source>
</evidence>
<dbReference type="GO" id="GO:0005216">
    <property type="term" value="F:monoatomic ion channel activity"/>
    <property type="evidence" value="ECO:0007669"/>
    <property type="project" value="InterPro"/>
</dbReference>
<keyword evidence="4" id="KW-0677">Repeat</keyword>
<dbReference type="InterPro" id="IPR055072">
    <property type="entry name" value="Ferlin_DSRM"/>
</dbReference>
<dbReference type="SMART" id="SM00239">
    <property type="entry name" value="C2"/>
    <property type="match status" value="1"/>
</dbReference>
<accession>A0A8W7PW89</accession>
<feature type="repeat" description="ANK" evidence="7">
    <location>
        <begin position="1346"/>
        <end position="1366"/>
    </location>
</feature>
<name>A0A8W7PW89_ANOCL</name>
<dbReference type="SUPFAM" id="SSF48403">
    <property type="entry name" value="Ankyrin repeat"/>
    <property type="match status" value="2"/>
</dbReference>
<feature type="transmembrane region" description="Helical" evidence="8">
    <location>
        <begin position="1607"/>
        <end position="1626"/>
    </location>
</feature>
<feature type="repeat" description="ANK" evidence="7">
    <location>
        <begin position="1278"/>
        <end position="1310"/>
    </location>
</feature>
<dbReference type="VEuPathDB" id="VectorBase:ACON2_039782"/>
<dbReference type="InterPro" id="IPR005821">
    <property type="entry name" value="Ion_trans_dom"/>
</dbReference>
<feature type="repeat" description="ANK" evidence="7">
    <location>
        <begin position="1171"/>
        <end position="1203"/>
    </location>
</feature>
<evidence type="ECO:0000256" key="3">
    <source>
        <dbReference type="ARBA" id="ARBA00022692"/>
    </source>
</evidence>
<dbReference type="EnsemblMetazoa" id="ACOM038303-RA">
    <property type="protein sequence ID" value="ACOM038303-PA.1"/>
    <property type="gene ID" value="ACOM038303"/>
</dbReference>
<feature type="repeat" description="ANK" evidence="7">
    <location>
        <begin position="992"/>
        <end position="1014"/>
    </location>
</feature>
<dbReference type="Pfam" id="PF22901">
    <property type="entry name" value="dsrm_Ferlin"/>
    <property type="match status" value="1"/>
</dbReference>
<feature type="repeat" description="ANK" evidence="7">
    <location>
        <begin position="1380"/>
        <end position="1404"/>
    </location>
</feature>
<dbReference type="CDD" id="cd04037">
    <property type="entry name" value="C2E_Ferlin"/>
    <property type="match status" value="1"/>
</dbReference>
<dbReference type="InterPro" id="IPR037721">
    <property type="entry name" value="Ferlin"/>
</dbReference>
<dbReference type="SUPFAM" id="SSF49562">
    <property type="entry name" value="C2 domain (Calcium/lipid-binding domain, CaLB)"/>
    <property type="match status" value="2"/>
</dbReference>
<dbReference type="InterPro" id="IPR002110">
    <property type="entry name" value="Ankyrin_rpt"/>
</dbReference>
<keyword evidence="7" id="KW-0040">ANK repeat</keyword>
<evidence type="ECO:0000313" key="10">
    <source>
        <dbReference type="EnsemblMetazoa" id="ACOM038303-PA.1"/>
    </source>
</evidence>
<evidence type="ECO:0000256" key="1">
    <source>
        <dbReference type="ARBA" id="ARBA00004141"/>
    </source>
</evidence>
<evidence type="ECO:0000256" key="5">
    <source>
        <dbReference type="ARBA" id="ARBA00022989"/>
    </source>
</evidence>
<dbReference type="Pfam" id="PF00520">
    <property type="entry name" value="Ion_trans"/>
    <property type="match status" value="1"/>
</dbReference>
<evidence type="ECO:0000256" key="7">
    <source>
        <dbReference type="PROSITE-ProRule" id="PRU00023"/>
    </source>
</evidence>
<feature type="repeat" description="ANK" evidence="7">
    <location>
        <begin position="891"/>
        <end position="923"/>
    </location>
</feature>
<dbReference type="SMART" id="SM00248">
    <property type="entry name" value="ANK"/>
    <property type="match status" value="15"/>
</dbReference>
<feature type="repeat" description="ANK" evidence="7">
    <location>
        <begin position="1245"/>
        <end position="1277"/>
    </location>
</feature>
<dbReference type="Pfam" id="PF00168">
    <property type="entry name" value="C2"/>
    <property type="match status" value="1"/>
</dbReference>
<keyword evidence="5 8" id="KW-1133">Transmembrane helix</keyword>
<dbReference type="VEuPathDB" id="VectorBase:ACON2_039589"/>
<dbReference type="GO" id="GO:0034703">
    <property type="term" value="C:cation channel complex"/>
    <property type="evidence" value="ECO:0007669"/>
    <property type="project" value="UniProtKB-ARBA"/>
</dbReference>
<keyword evidence="3 8" id="KW-0812">Transmembrane</keyword>
<evidence type="ECO:0000256" key="6">
    <source>
        <dbReference type="ARBA" id="ARBA00023136"/>
    </source>
</evidence>
<dbReference type="InterPro" id="IPR037725">
    <property type="entry name" value="C2F_Ferlin"/>
</dbReference>
<evidence type="ECO:0000256" key="8">
    <source>
        <dbReference type="SAM" id="Phobius"/>
    </source>
</evidence>
<evidence type="ECO:0000256" key="2">
    <source>
        <dbReference type="ARBA" id="ARBA00004167"/>
    </source>
</evidence>
<dbReference type="PANTHER" id="PTHR12546">
    <property type="entry name" value="FER-1-LIKE"/>
    <property type="match status" value="1"/>
</dbReference>
<feature type="repeat" description="ANK" evidence="7">
    <location>
        <begin position="924"/>
        <end position="956"/>
    </location>
</feature>
<reference evidence="10" key="1">
    <citation type="submission" date="2022-08" db="UniProtKB">
        <authorList>
            <consortium name="EnsemblMetazoa"/>
        </authorList>
    </citation>
    <scope>IDENTIFICATION</scope>
</reference>
<dbReference type="GO" id="GO:0007009">
    <property type="term" value="P:plasma membrane organization"/>
    <property type="evidence" value="ECO:0007669"/>
    <property type="project" value="TreeGrafter"/>
</dbReference>
<dbReference type="CDD" id="cd08374">
    <property type="entry name" value="C2F_Ferlin"/>
    <property type="match status" value="1"/>
</dbReference>
<comment type="subcellular location">
    <subcellularLocation>
        <location evidence="1">Membrane</location>
        <topology evidence="1">Multi-pass membrane protein</topology>
    </subcellularLocation>
    <subcellularLocation>
        <location evidence="2">Membrane</location>
        <topology evidence="2">Single-pass membrane protein</topology>
    </subcellularLocation>
</comment>
<dbReference type="InterPro" id="IPR035892">
    <property type="entry name" value="C2_domain_sf"/>
</dbReference>
<dbReference type="Pfam" id="PF00023">
    <property type="entry name" value="Ank"/>
    <property type="match status" value="1"/>
</dbReference>
<feature type="domain" description="C2" evidence="9">
    <location>
        <begin position="544"/>
        <end position="662"/>
    </location>
</feature>
<feature type="repeat" description="ANK" evidence="7">
    <location>
        <begin position="1138"/>
        <end position="1170"/>
    </location>
</feature>
<dbReference type="PRINTS" id="PR01415">
    <property type="entry name" value="ANKYRIN"/>
</dbReference>
<dbReference type="InterPro" id="IPR037724">
    <property type="entry name" value="C2E_Ferlin"/>
</dbReference>